<keyword evidence="1" id="KW-0697">Rotamase</keyword>
<evidence type="ECO:0000256" key="1">
    <source>
        <dbReference type="RuleBase" id="RU363019"/>
    </source>
</evidence>
<sequence>MSHHLYVRGLLSSSEYHYCTELSNQLKSAGRVTEVSTLGEFEFSWNAYVQQEKREWREEAWSFKDSCVVLLNGQFLGGHSQLFTWAQEKFNHTFDREVKSYESEARESYLKYLSDVSKKFVYLELASEGATLGKLVFELDTRLCPKSSKNFLQLCTGAAGKKGDVTLSFVGSPMHRMLPGGWIQGGDIVDGGGTNSICVFDGEVFEDESFAVPHDRRGVLGYANKGPHTNGSQFYITFQTAKWMDKNYVAFGQLVEGTELLVNLESVATFNQRPKKDIKVSKSGIYSGN</sequence>
<evidence type="ECO:0000313" key="4">
    <source>
        <dbReference type="Proteomes" id="UP001165289"/>
    </source>
</evidence>
<dbReference type="GO" id="GO:0005737">
    <property type="term" value="C:cytoplasm"/>
    <property type="evidence" value="ECO:0007669"/>
    <property type="project" value="TreeGrafter"/>
</dbReference>
<dbReference type="InterPro" id="IPR002130">
    <property type="entry name" value="Cyclophilin-type_PPIase_dom"/>
</dbReference>
<dbReference type="Proteomes" id="UP001165289">
    <property type="component" value="Unassembled WGS sequence"/>
</dbReference>
<dbReference type="PROSITE" id="PS50072">
    <property type="entry name" value="CSA_PPIASE_2"/>
    <property type="match status" value="1"/>
</dbReference>
<dbReference type="GO" id="GO:0003755">
    <property type="term" value="F:peptidyl-prolyl cis-trans isomerase activity"/>
    <property type="evidence" value="ECO:0007669"/>
    <property type="project" value="UniProtKB-UniRule"/>
</dbReference>
<comment type="caution">
    <text evidence="3">The sequence shown here is derived from an EMBL/GenBank/DDBJ whole genome shotgun (WGS) entry which is preliminary data.</text>
</comment>
<proteinExistence type="inferred from homology"/>
<reference evidence="3 4" key="1">
    <citation type="journal article" date="2023" name="BMC Biol.">
        <title>The compact genome of the sponge Oopsacas minuta (Hexactinellida) is lacking key metazoan core genes.</title>
        <authorList>
            <person name="Santini S."/>
            <person name="Schenkelaars Q."/>
            <person name="Jourda C."/>
            <person name="Duchesne M."/>
            <person name="Belahbib H."/>
            <person name="Rocher C."/>
            <person name="Selva M."/>
            <person name="Riesgo A."/>
            <person name="Vervoort M."/>
            <person name="Leys S.P."/>
            <person name="Kodjabachian L."/>
            <person name="Le Bivic A."/>
            <person name="Borchiellini C."/>
            <person name="Claverie J.M."/>
            <person name="Renard E."/>
        </authorList>
    </citation>
    <scope>NUCLEOTIDE SEQUENCE [LARGE SCALE GENOMIC DNA]</scope>
    <source>
        <strain evidence="3">SPO-2</strain>
    </source>
</reference>
<dbReference type="Pfam" id="PF00160">
    <property type="entry name" value="Pro_isomerase"/>
    <property type="match status" value="1"/>
</dbReference>
<gene>
    <name evidence="3" type="ORF">LOD99_6715</name>
</gene>
<dbReference type="EC" id="5.2.1.8" evidence="1"/>
<comment type="function">
    <text evidence="1">PPIases accelerate the folding of proteins. It catalyzes the cis-trans isomerization of proline imidic peptide bonds in oligopeptides.</text>
</comment>
<keyword evidence="4" id="KW-1185">Reference proteome</keyword>
<dbReference type="AlphaFoldDB" id="A0AAV7JM23"/>
<name>A0AAV7JM23_9METZ</name>
<dbReference type="PANTHER" id="PTHR11071">
    <property type="entry name" value="PEPTIDYL-PROLYL CIS-TRANS ISOMERASE"/>
    <property type="match status" value="1"/>
</dbReference>
<dbReference type="EMBL" id="JAKMXF010000320">
    <property type="protein sequence ID" value="KAI6649549.1"/>
    <property type="molecule type" value="Genomic_DNA"/>
</dbReference>
<accession>A0AAV7JM23</accession>
<dbReference type="Gene3D" id="2.40.100.10">
    <property type="entry name" value="Cyclophilin-like"/>
    <property type="match status" value="1"/>
</dbReference>
<keyword evidence="1 3" id="KW-0413">Isomerase</keyword>
<comment type="similarity">
    <text evidence="1">Belongs to the cyclophilin-type PPIase family.</text>
</comment>
<dbReference type="InterPro" id="IPR029000">
    <property type="entry name" value="Cyclophilin-like_dom_sf"/>
</dbReference>
<evidence type="ECO:0000313" key="3">
    <source>
        <dbReference type="EMBL" id="KAI6649549.1"/>
    </source>
</evidence>
<dbReference type="PANTHER" id="PTHR11071:SF561">
    <property type="entry name" value="PEPTIDYL-PROLYL CIS-TRANS ISOMERASE D-RELATED"/>
    <property type="match status" value="1"/>
</dbReference>
<evidence type="ECO:0000259" key="2">
    <source>
        <dbReference type="PROSITE" id="PS50072"/>
    </source>
</evidence>
<feature type="domain" description="PPIase cyclophilin-type" evidence="2">
    <location>
        <begin position="122"/>
        <end position="285"/>
    </location>
</feature>
<comment type="catalytic activity">
    <reaction evidence="1">
        <text>[protein]-peptidylproline (omega=180) = [protein]-peptidylproline (omega=0)</text>
        <dbReference type="Rhea" id="RHEA:16237"/>
        <dbReference type="Rhea" id="RHEA-COMP:10747"/>
        <dbReference type="Rhea" id="RHEA-COMP:10748"/>
        <dbReference type="ChEBI" id="CHEBI:83833"/>
        <dbReference type="ChEBI" id="CHEBI:83834"/>
        <dbReference type="EC" id="5.2.1.8"/>
    </reaction>
</comment>
<dbReference type="SUPFAM" id="SSF50891">
    <property type="entry name" value="Cyclophilin-like"/>
    <property type="match status" value="1"/>
</dbReference>
<protein>
    <recommendedName>
        <fullName evidence="1">Peptidyl-prolyl cis-trans isomerase</fullName>
        <shortName evidence="1">PPIase</shortName>
        <ecNumber evidence="1">5.2.1.8</ecNumber>
    </recommendedName>
</protein>
<organism evidence="3 4">
    <name type="scientific">Oopsacas minuta</name>
    <dbReference type="NCBI Taxonomy" id="111878"/>
    <lineage>
        <taxon>Eukaryota</taxon>
        <taxon>Metazoa</taxon>
        <taxon>Porifera</taxon>
        <taxon>Hexactinellida</taxon>
        <taxon>Hexasterophora</taxon>
        <taxon>Lyssacinosida</taxon>
        <taxon>Leucopsacidae</taxon>
        <taxon>Oopsacas</taxon>
    </lineage>
</organism>
<dbReference type="PRINTS" id="PR00153">
    <property type="entry name" value="CSAPPISMRASE"/>
</dbReference>